<evidence type="ECO:0000256" key="2">
    <source>
        <dbReference type="SAM" id="Coils"/>
    </source>
</evidence>
<proteinExistence type="inferred from homology"/>
<dbReference type="Pfam" id="PF21019">
    <property type="entry name" value="Spectrin_3"/>
    <property type="match status" value="1"/>
</dbReference>
<dbReference type="GO" id="GO:0005198">
    <property type="term" value="F:structural molecule activity"/>
    <property type="evidence" value="ECO:0007669"/>
    <property type="project" value="TreeGrafter"/>
</dbReference>
<sequence>FFKEANETYTKLQKDDETLRKTFTCNKNTPLETLTGLLKNLEKEKERFLENKRQVQTLVNKSRNIICLKPRNPEYKSNNIVIAKALCDFKQDK</sequence>
<name>A0AAD5A8B3_SILAS</name>
<comment type="similarity">
    <text evidence="1">Belongs to the plakin or cytolinker family.</text>
</comment>
<comment type="caution">
    <text evidence="3">The sequence shown here is derived from an EMBL/GenBank/DDBJ whole genome shotgun (WGS) entry which is preliminary data.</text>
</comment>
<feature type="non-terminal residue" evidence="3">
    <location>
        <position position="1"/>
    </location>
</feature>
<feature type="coiled-coil region" evidence="2">
    <location>
        <begin position="31"/>
        <end position="58"/>
    </location>
</feature>
<feature type="non-terminal residue" evidence="3">
    <location>
        <position position="93"/>
    </location>
</feature>
<dbReference type="PANTHER" id="PTHR23169">
    <property type="entry name" value="ENVOPLAKIN"/>
    <property type="match status" value="1"/>
</dbReference>
<dbReference type="GO" id="GO:0005886">
    <property type="term" value="C:plasma membrane"/>
    <property type="evidence" value="ECO:0007669"/>
    <property type="project" value="TreeGrafter"/>
</dbReference>
<accession>A0AAD5A8B3</accession>
<dbReference type="Proteomes" id="UP001205998">
    <property type="component" value="Unassembled WGS sequence"/>
</dbReference>
<dbReference type="GO" id="GO:0014704">
    <property type="term" value="C:intercalated disc"/>
    <property type="evidence" value="ECO:0007669"/>
    <property type="project" value="TreeGrafter"/>
</dbReference>
<keyword evidence="4" id="KW-1185">Reference proteome</keyword>
<dbReference type="InterPro" id="IPR043197">
    <property type="entry name" value="Plakin"/>
</dbReference>
<reference evidence="3" key="1">
    <citation type="submission" date="2018-07" db="EMBL/GenBank/DDBJ databases">
        <title>Comparative genomics of catfishes provides insights into carnivory and benthic adaptation.</title>
        <authorList>
            <person name="Zhang Y."/>
            <person name="Wang D."/>
            <person name="Peng Z."/>
            <person name="Zheng S."/>
            <person name="Shao F."/>
            <person name="Tao W."/>
        </authorList>
    </citation>
    <scope>NUCLEOTIDE SEQUENCE</scope>
    <source>
        <strain evidence="3">Chongqing</strain>
    </source>
</reference>
<dbReference type="GO" id="GO:0098609">
    <property type="term" value="P:cell-cell adhesion"/>
    <property type="evidence" value="ECO:0007669"/>
    <property type="project" value="TreeGrafter"/>
</dbReference>
<dbReference type="GO" id="GO:0043588">
    <property type="term" value="P:skin development"/>
    <property type="evidence" value="ECO:0007669"/>
    <property type="project" value="TreeGrafter"/>
</dbReference>
<evidence type="ECO:0000313" key="4">
    <source>
        <dbReference type="Proteomes" id="UP001205998"/>
    </source>
</evidence>
<protein>
    <submittedName>
        <fullName evidence="3">Desmoplakin isoform X1</fullName>
    </submittedName>
</protein>
<dbReference type="Gene3D" id="1.20.58.60">
    <property type="match status" value="1"/>
</dbReference>
<dbReference type="GO" id="GO:0045104">
    <property type="term" value="P:intermediate filament cytoskeleton organization"/>
    <property type="evidence" value="ECO:0007669"/>
    <property type="project" value="InterPro"/>
</dbReference>
<dbReference type="AlphaFoldDB" id="A0AAD5A8B3"/>
<keyword evidence="2" id="KW-0175">Coiled coil</keyword>
<dbReference type="PANTHER" id="PTHR23169:SF26">
    <property type="entry name" value="DESMOPLAKIN"/>
    <property type="match status" value="1"/>
</dbReference>
<dbReference type="GO" id="GO:0042060">
    <property type="term" value="P:wound healing"/>
    <property type="evidence" value="ECO:0007669"/>
    <property type="project" value="TreeGrafter"/>
</dbReference>
<organism evidence="3 4">
    <name type="scientific">Silurus asotus</name>
    <name type="common">Amur catfish</name>
    <name type="synonym">Parasilurus asotus</name>
    <dbReference type="NCBI Taxonomy" id="30991"/>
    <lineage>
        <taxon>Eukaryota</taxon>
        <taxon>Metazoa</taxon>
        <taxon>Chordata</taxon>
        <taxon>Craniata</taxon>
        <taxon>Vertebrata</taxon>
        <taxon>Euteleostomi</taxon>
        <taxon>Actinopterygii</taxon>
        <taxon>Neopterygii</taxon>
        <taxon>Teleostei</taxon>
        <taxon>Ostariophysi</taxon>
        <taxon>Siluriformes</taxon>
        <taxon>Siluridae</taxon>
        <taxon>Silurus</taxon>
    </lineage>
</organism>
<evidence type="ECO:0000256" key="1">
    <source>
        <dbReference type="ARBA" id="ARBA00009109"/>
    </source>
</evidence>
<evidence type="ECO:0000313" key="3">
    <source>
        <dbReference type="EMBL" id="KAI5611195.1"/>
    </source>
</evidence>
<dbReference type="EMBL" id="MU567972">
    <property type="protein sequence ID" value="KAI5611195.1"/>
    <property type="molecule type" value="Genomic_DNA"/>
</dbReference>
<dbReference type="GO" id="GO:0005737">
    <property type="term" value="C:cytoplasm"/>
    <property type="evidence" value="ECO:0007669"/>
    <property type="project" value="TreeGrafter"/>
</dbReference>
<gene>
    <name evidence="3" type="ORF">C0J50_11877</name>
</gene>
<dbReference type="GO" id="GO:0005882">
    <property type="term" value="C:intermediate filament"/>
    <property type="evidence" value="ECO:0007669"/>
    <property type="project" value="TreeGrafter"/>
</dbReference>